<dbReference type="Proteomes" id="UP001149142">
    <property type="component" value="Unassembled WGS sequence"/>
</dbReference>
<dbReference type="SMART" id="SM00867">
    <property type="entry name" value="YceI"/>
    <property type="match status" value="1"/>
</dbReference>
<keyword evidence="3" id="KW-1185">Reference proteome</keyword>
<comment type="caution">
    <text evidence="2">The sequence shown here is derived from an EMBL/GenBank/DDBJ whole genome shotgun (WGS) entry which is preliminary data.</text>
</comment>
<dbReference type="RefSeq" id="WP_106689056.1">
    <property type="nucleotide sequence ID" value="NZ_CP061703.1"/>
</dbReference>
<protein>
    <submittedName>
        <fullName evidence="2">YceI family protein</fullName>
    </submittedName>
</protein>
<dbReference type="InterPro" id="IPR007372">
    <property type="entry name" value="Lipid/polyisoprenoid-bd_YceI"/>
</dbReference>
<evidence type="ECO:0000313" key="3">
    <source>
        <dbReference type="Proteomes" id="UP001149142"/>
    </source>
</evidence>
<proteinExistence type="predicted"/>
<evidence type="ECO:0000313" key="2">
    <source>
        <dbReference type="EMBL" id="MDA0176986.1"/>
    </source>
</evidence>
<organism evidence="2 3">
    <name type="scientific">Mesoflavibacter profundi</name>
    <dbReference type="NCBI Taxonomy" id="2708110"/>
    <lineage>
        <taxon>Bacteria</taxon>
        <taxon>Pseudomonadati</taxon>
        <taxon>Bacteroidota</taxon>
        <taxon>Flavobacteriia</taxon>
        <taxon>Flavobacteriales</taxon>
        <taxon>Flavobacteriaceae</taxon>
        <taxon>Mesoflavibacter</taxon>
    </lineage>
</organism>
<evidence type="ECO:0000259" key="1">
    <source>
        <dbReference type="SMART" id="SM00867"/>
    </source>
</evidence>
<gene>
    <name evidence="2" type="ORF">OOZ35_05695</name>
</gene>
<dbReference type="SUPFAM" id="SSF101874">
    <property type="entry name" value="YceI-like"/>
    <property type="match status" value="1"/>
</dbReference>
<reference evidence="2" key="1">
    <citation type="submission" date="2022-11" db="EMBL/GenBank/DDBJ databases">
        <title>Refractory cell wall polysaccharides provide important carbon source for microbial heterotrophs in the hadal ocean.</title>
        <authorList>
            <person name="Zhu X."/>
        </authorList>
    </citation>
    <scope>NUCLEOTIDE SEQUENCE</scope>
    <source>
        <strain evidence="2">MTRN7</strain>
    </source>
</reference>
<dbReference type="EMBL" id="JAPFGC010000002">
    <property type="protein sequence ID" value="MDA0176986.1"/>
    <property type="molecule type" value="Genomic_DNA"/>
</dbReference>
<sequence length="184" mass="20907">MKKILIVFTLLLFTISGISQDKYLTKTGHVTFEASVPSFEEVKATNNSTTVILNIENGQFAALVFVKGFRFKNALMEEHFNENYAESDNYPKANFKGEIIDFDINNINETKTKVYYNGTLEFHGKTKAVSNLPMTIYLSDNNEIVLSGTLKVNVEDFDIDIPKVVSNKVSKQVEIEYNFPLKKK</sequence>
<dbReference type="Pfam" id="PF04264">
    <property type="entry name" value="YceI"/>
    <property type="match status" value="1"/>
</dbReference>
<name>A0ABT4RYV2_9FLAO</name>
<dbReference type="Gene3D" id="2.40.128.110">
    <property type="entry name" value="Lipid/polyisoprenoid-binding, YceI-like"/>
    <property type="match status" value="1"/>
</dbReference>
<feature type="domain" description="Lipid/polyisoprenoid-binding YceI-like" evidence="1">
    <location>
        <begin position="22"/>
        <end position="182"/>
    </location>
</feature>
<dbReference type="InterPro" id="IPR036761">
    <property type="entry name" value="TTHA0802/YceI-like_sf"/>
</dbReference>
<accession>A0ABT4RYV2</accession>